<name>A0AAC9LQZ7_9FLAO</name>
<gene>
    <name evidence="2" type="ORF">BWR22_14235</name>
</gene>
<dbReference type="KEGG" id="lvn:BWR22_14235"/>
<reference evidence="2 3" key="1">
    <citation type="submission" date="2017-01" db="EMBL/GenBank/DDBJ databases">
        <title>Complete genome of Lacinutrix venerupis DOK2-8 isolated from seawater in Dokdo.</title>
        <authorList>
            <person name="Chi W.-J."/>
            <person name="Kim J.H."/>
        </authorList>
    </citation>
    <scope>NUCLEOTIDE SEQUENCE [LARGE SCALE GENOMIC DNA]</scope>
    <source>
        <strain evidence="2 3">DOK2-8</strain>
    </source>
</reference>
<dbReference type="EMBL" id="CP019352">
    <property type="protein sequence ID" value="APY01412.1"/>
    <property type="molecule type" value="Genomic_DNA"/>
</dbReference>
<dbReference type="AlphaFoldDB" id="A0AAC9LQZ7"/>
<dbReference type="Proteomes" id="UP000187506">
    <property type="component" value="Chromosome"/>
</dbReference>
<evidence type="ECO:0000256" key="1">
    <source>
        <dbReference type="SAM" id="Phobius"/>
    </source>
</evidence>
<organism evidence="2 3">
    <name type="scientific">Lacinutrix venerupis</name>
    <dbReference type="NCBI Taxonomy" id="1486034"/>
    <lineage>
        <taxon>Bacteria</taxon>
        <taxon>Pseudomonadati</taxon>
        <taxon>Bacteroidota</taxon>
        <taxon>Flavobacteriia</taxon>
        <taxon>Flavobacteriales</taxon>
        <taxon>Flavobacteriaceae</taxon>
        <taxon>Lacinutrix</taxon>
    </lineage>
</organism>
<evidence type="ECO:0000313" key="2">
    <source>
        <dbReference type="EMBL" id="APY01412.1"/>
    </source>
</evidence>
<evidence type="ECO:0000313" key="3">
    <source>
        <dbReference type="Proteomes" id="UP000187506"/>
    </source>
</evidence>
<keyword evidence="1" id="KW-1133">Transmembrane helix</keyword>
<sequence>MGKLTNLKIKRADKIGMVFFFSFVLATTLIWFFEERFNVEQWKTQPRMRYKMADDIIENKILIGKTKQDIILLLGKAQYEITEGKNHFIYSLGKPTSFSELKEAKLIIVFENNIAVKVMQIEE</sequence>
<keyword evidence="1" id="KW-0812">Transmembrane</keyword>
<protein>
    <submittedName>
        <fullName evidence="2">Uncharacterized protein</fullName>
    </submittedName>
</protein>
<feature type="transmembrane region" description="Helical" evidence="1">
    <location>
        <begin position="12"/>
        <end position="33"/>
    </location>
</feature>
<keyword evidence="3" id="KW-1185">Reference proteome</keyword>
<keyword evidence="1" id="KW-0472">Membrane</keyword>
<proteinExistence type="predicted"/>
<dbReference type="RefSeq" id="WP_076734314.1">
    <property type="nucleotide sequence ID" value="NZ_CP019352.1"/>
</dbReference>
<accession>A0AAC9LQZ7</accession>